<accession>A0A0B8R5G1</accession>
<dbReference type="AlphaFoldDB" id="A0A0B8R5G1"/>
<feature type="compositionally biased region" description="Basic and acidic residues" evidence="1">
    <location>
        <begin position="32"/>
        <end position="50"/>
    </location>
</feature>
<evidence type="ECO:0000256" key="1">
    <source>
        <dbReference type="SAM" id="MobiDB-lite"/>
    </source>
</evidence>
<organism evidence="2 3">
    <name type="scientific">Lactococcus lactis subsp. lactis</name>
    <name type="common">Streptococcus lactis</name>
    <dbReference type="NCBI Taxonomy" id="1360"/>
    <lineage>
        <taxon>Bacteria</taxon>
        <taxon>Bacillati</taxon>
        <taxon>Bacillota</taxon>
        <taxon>Bacilli</taxon>
        <taxon>Lactobacillales</taxon>
        <taxon>Streptococcaceae</taxon>
        <taxon>Lactococcus</taxon>
    </lineage>
</organism>
<reference evidence="2 3" key="1">
    <citation type="submission" date="2015-01" db="EMBL/GenBank/DDBJ databases">
        <title>Lactococcus lactis subsp.lactis JCM 5805 whole genome shotgun sequence.</title>
        <authorList>
            <person name="Fujii T."/>
            <person name="Tomita Y."/>
            <person name="Ikushima S."/>
            <person name="Fujiwara D."/>
        </authorList>
    </citation>
    <scope>NUCLEOTIDE SEQUENCE [LARGE SCALE GENOMIC DNA]</scope>
    <source>
        <strain evidence="2 3">JCM 5805</strain>
    </source>
</reference>
<comment type="caution">
    <text evidence="2">The sequence shown here is derived from an EMBL/GenBank/DDBJ whole genome shotgun (WGS) entry which is preliminary data.</text>
</comment>
<name>A0A0B8R5G1_LACLL</name>
<protein>
    <submittedName>
        <fullName evidence="2">Predicted flavoprotein</fullName>
    </submittedName>
</protein>
<evidence type="ECO:0000313" key="2">
    <source>
        <dbReference type="EMBL" id="GAM81449.1"/>
    </source>
</evidence>
<sequence>MIDERTISWLEHCFNNFMIYSKTLKPMRFPSPKKENNKEIIESEESKNSTETDEVWWTKETNQGLPVLSDADTGASEYEEVIEPENSAYLQFLEEGETWEFDDIGELRGKSEEED</sequence>
<evidence type="ECO:0000313" key="3">
    <source>
        <dbReference type="Proteomes" id="UP000031847"/>
    </source>
</evidence>
<gene>
    <name evidence="2" type="ORF">JCM5805K_2573</name>
</gene>
<dbReference type="Proteomes" id="UP000031847">
    <property type="component" value="Unassembled WGS sequence"/>
</dbReference>
<dbReference type="EMBL" id="BBSI01000040">
    <property type="protein sequence ID" value="GAM81449.1"/>
    <property type="molecule type" value="Genomic_DNA"/>
</dbReference>
<feature type="region of interest" description="Disordered" evidence="1">
    <location>
        <begin position="30"/>
        <end position="76"/>
    </location>
</feature>
<proteinExistence type="predicted"/>